<gene>
    <name evidence="2" type="ORF">ACFOWA_18495</name>
</gene>
<dbReference type="SUPFAM" id="SSF109854">
    <property type="entry name" value="DinB/YfiT-like putative metalloenzymes"/>
    <property type="match status" value="1"/>
</dbReference>
<dbReference type="RefSeq" id="WP_378988116.1">
    <property type="nucleotide sequence ID" value="NZ_JBHSBW010000016.1"/>
</dbReference>
<sequence>MEQKLEVWQRGPLPEYIPVLQPIVHALLQAREEVNEYMFNFPKSLLWVRPANMASAGFHLQHLSGVLDRVFTYARAEKLTEYQFEQLAEEGKNSLNGYEIEELVNRFNKQVDAALEQLKITGEHTLSDFRGVGRAGLPSTVIGLLFHAAEHTMRHVGQLMVTVAVVKAQEGDIL</sequence>
<dbReference type="EMBL" id="JBHSBW010000016">
    <property type="protein sequence ID" value="MFC4213189.1"/>
    <property type="molecule type" value="Genomic_DNA"/>
</dbReference>
<reference evidence="3" key="1">
    <citation type="journal article" date="2019" name="Int. J. Syst. Evol. Microbiol.">
        <title>The Global Catalogue of Microorganisms (GCM) 10K type strain sequencing project: providing services to taxonomists for standard genome sequencing and annotation.</title>
        <authorList>
            <consortium name="The Broad Institute Genomics Platform"/>
            <consortium name="The Broad Institute Genome Sequencing Center for Infectious Disease"/>
            <person name="Wu L."/>
            <person name="Ma J."/>
        </authorList>
    </citation>
    <scope>NUCLEOTIDE SEQUENCE [LARGE SCALE GENOMIC DNA]</scope>
    <source>
        <strain evidence="3">CCM 8691</strain>
    </source>
</reference>
<accession>A0ABV8PD00</accession>
<name>A0ABV8PD00_9SPHI</name>
<dbReference type="InterPro" id="IPR034660">
    <property type="entry name" value="DinB/YfiT-like"/>
</dbReference>
<organism evidence="2 3">
    <name type="scientific">Pedobacter lithocola</name>
    <dbReference type="NCBI Taxonomy" id="1908239"/>
    <lineage>
        <taxon>Bacteria</taxon>
        <taxon>Pseudomonadati</taxon>
        <taxon>Bacteroidota</taxon>
        <taxon>Sphingobacteriia</taxon>
        <taxon>Sphingobacteriales</taxon>
        <taxon>Sphingobacteriaceae</taxon>
        <taxon>Pedobacter</taxon>
    </lineage>
</organism>
<dbReference type="InterPro" id="IPR024775">
    <property type="entry name" value="DinB-like"/>
</dbReference>
<keyword evidence="3" id="KW-1185">Reference proteome</keyword>
<proteinExistence type="predicted"/>
<feature type="domain" description="DinB-like" evidence="1">
    <location>
        <begin position="27"/>
        <end position="159"/>
    </location>
</feature>
<protein>
    <submittedName>
        <fullName evidence="2">DinB family protein</fullName>
    </submittedName>
</protein>
<evidence type="ECO:0000259" key="1">
    <source>
        <dbReference type="Pfam" id="PF12867"/>
    </source>
</evidence>
<comment type="caution">
    <text evidence="2">The sequence shown here is derived from an EMBL/GenBank/DDBJ whole genome shotgun (WGS) entry which is preliminary data.</text>
</comment>
<evidence type="ECO:0000313" key="3">
    <source>
        <dbReference type="Proteomes" id="UP001595789"/>
    </source>
</evidence>
<dbReference type="Pfam" id="PF12867">
    <property type="entry name" value="DinB_2"/>
    <property type="match status" value="1"/>
</dbReference>
<dbReference type="Proteomes" id="UP001595789">
    <property type="component" value="Unassembled WGS sequence"/>
</dbReference>
<dbReference type="Gene3D" id="1.20.120.450">
    <property type="entry name" value="dinb family like domain"/>
    <property type="match status" value="1"/>
</dbReference>
<evidence type="ECO:0000313" key="2">
    <source>
        <dbReference type="EMBL" id="MFC4213189.1"/>
    </source>
</evidence>